<evidence type="ECO:0000256" key="1">
    <source>
        <dbReference type="SAM" id="MobiDB-lite"/>
    </source>
</evidence>
<dbReference type="EMBL" id="LN483165">
    <property type="protein sequence ID" value="CDZ96664.1"/>
    <property type="molecule type" value="Genomic_DNA"/>
</dbReference>
<dbReference type="GO" id="GO:0000147">
    <property type="term" value="P:actin cortical patch assembly"/>
    <property type="evidence" value="ECO:0007669"/>
    <property type="project" value="TreeGrafter"/>
</dbReference>
<feature type="compositionally biased region" description="Basic residues" evidence="1">
    <location>
        <begin position="228"/>
        <end position="245"/>
    </location>
</feature>
<evidence type="ECO:0000313" key="3">
    <source>
        <dbReference type="EMBL" id="CDZ96664.1"/>
    </source>
</evidence>
<dbReference type="SUPFAM" id="SSF48371">
    <property type="entry name" value="ARM repeat"/>
    <property type="match status" value="1"/>
</dbReference>
<dbReference type="InterPro" id="IPR030125">
    <property type="entry name" value="SPIN90/Ldb17"/>
</dbReference>
<dbReference type="PANTHER" id="PTHR13357">
    <property type="entry name" value="SH3 ADAPTER PROTEIN SPIN90 NCK INTERACTING PROTEIN WITH SH3 DOMAIN"/>
    <property type="match status" value="1"/>
</dbReference>
<dbReference type="PANTHER" id="PTHR13357:SF1">
    <property type="entry name" value="NCK-INTERACTING PROTEIN WITH SH3 DOMAIN"/>
    <property type="match status" value="1"/>
</dbReference>
<organism evidence="3">
    <name type="scientific">Phaffia rhodozyma</name>
    <name type="common">Yeast</name>
    <name type="synonym">Xanthophyllomyces dendrorhous</name>
    <dbReference type="NCBI Taxonomy" id="264483"/>
    <lineage>
        <taxon>Eukaryota</taxon>
        <taxon>Fungi</taxon>
        <taxon>Dikarya</taxon>
        <taxon>Basidiomycota</taxon>
        <taxon>Agaricomycotina</taxon>
        <taxon>Tremellomycetes</taxon>
        <taxon>Cystofilobasidiales</taxon>
        <taxon>Mrakiaceae</taxon>
        <taxon>Phaffia</taxon>
    </lineage>
</organism>
<dbReference type="AlphaFoldDB" id="A0A0F7SH28"/>
<proteinExistence type="predicted"/>
<reference evidence="3" key="1">
    <citation type="submission" date="2014-08" db="EMBL/GenBank/DDBJ databases">
        <authorList>
            <person name="Sharma Rahul"/>
            <person name="Thines Marco"/>
        </authorList>
    </citation>
    <scope>NUCLEOTIDE SEQUENCE</scope>
</reference>
<dbReference type="GO" id="GO:0071933">
    <property type="term" value="F:Arp2/3 complex binding"/>
    <property type="evidence" value="ECO:0007669"/>
    <property type="project" value="TreeGrafter"/>
</dbReference>
<accession>A0A0F7SH28</accession>
<sequence length="624" mass="69926">MSAVWGEELEWQFENAAQLWSELEDTLRIPKRPSLEQLDNSFLMYSRICANYLDIYLTNPLDLENALILLLRSVLFKFHSTRMIDLIIKWVKKGKDPSFLYILLSILLLCGQQSPSIFKSYVRWRPVIPFLVNVLDQEIVDTSRVPCNEVSIELRLRAPCAHLLYELARVQKLDSSDLEIFNEQFIDQLFELVERTRAMDDETLNYAIIKLLIALNEQFMVATLPPSHHSKRHHHDRSSHPHTHSNRSSQDTNQEQSAHVPADPTEAKKMNRVLVVLMRRLGASKTFGENLIFMLNRAEDTAEDLCMQLLILKILYLLFTTPGTKEYFYTNDLKVLVDVFVRELSDLPEESESLRHTYLRVLHPLLTSTQLRTLPYKRAHLQRVLRSLTANPHGIREISPSTKRLVDRCLSGEWCIQEDSAKRADGKPAVSLLPSSQPHRVGVNGAQQQGSLDTLNSLAGTLGVDAMAEGTDVEPGADLSKSLDHLSLLDPPNRNGNGYAHRADGRRLSSSTSASSSGRPHPDPSGSFRSHNTHLDEVDNLPLSRAVPQVARSAPIQSSPLAMTAAGKPARRKPPAPPVNRATKGLLRTNTSGAGAGSEDNQRIGSGTDDGGRCSPRQEWETFA</sequence>
<evidence type="ECO:0000259" key="2">
    <source>
        <dbReference type="Pfam" id="PF09431"/>
    </source>
</evidence>
<dbReference type="Pfam" id="PF09431">
    <property type="entry name" value="SPIN90_LRD"/>
    <property type="match status" value="1"/>
</dbReference>
<feature type="region of interest" description="Disordered" evidence="1">
    <location>
        <begin position="226"/>
        <end position="264"/>
    </location>
</feature>
<feature type="compositionally biased region" description="Polar residues" evidence="1">
    <location>
        <begin position="246"/>
        <end position="257"/>
    </location>
</feature>
<dbReference type="InterPro" id="IPR016024">
    <property type="entry name" value="ARM-type_fold"/>
</dbReference>
<dbReference type="GO" id="GO:0051666">
    <property type="term" value="P:actin cortical patch localization"/>
    <property type="evidence" value="ECO:0007669"/>
    <property type="project" value="TreeGrafter"/>
</dbReference>
<dbReference type="GO" id="GO:0030479">
    <property type="term" value="C:actin cortical patch"/>
    <property type="evidence" value="ECO:0007669"/>
    <property type="project" value="TreeGrafter"/>
</dbReference>
<protein>
    <submittedName>
        <fullName evidence="3">Coeffector of mDia Rho GTPase, regulates actin polymerization and cell adhesion turnover</fullName>
    </submittedName>
</protein>
<name>A0A0F7SH28_PHARH</name>
<feature type="region of interest" description="Disordered" evidence="1">
    <location>
        <begin position="473"/>
        <end position="533"/>
    </location>
</feature>
<dbReference type="InterPro" id="IPR018556">
    <property type="entry name" value="SPIN90/Ldb17_LRD"/>
</dbReference>
<feature type="domain" description="SPIN90/Ldb17 leucine-rich" evidence="2">
    <location>
        <begin position="201"/>
        <end position="380"/>
    </location>
</feature>
<feature type="compositionally biased region" description="Basic and acidic residues" evidence="1">
    <location>
        <begin position="610"/>
        <end position="624"/>
    </location>
</feature>
<dbReference type="GO" id="GO:0006897">
    <property type="term" value="P:endocytosis"/>
    <property type="evidence" value="ECO:0007669"/>
    <property type="project" value="TreeGrafter"/>
</dbReference>
<feature type="region of interest" description="Disordered" evidence="1">
    <location>
        <begin position="549"/>
        <end position="624"/>
    </location>
</feature>